<proteinExistence type="predicted"/>
<evidence type="ECO:0008006" key="3">
    <source>
        <dbReference type="Google" id="ProtNLM"/>
    </source>
</evidence>
<dbReference type="RefSeq" id="WP_166077255.1">
    <property type="nucleotide sequence ID" value="NZ_JAAJBT010000004.1"/>
</dbReference>
<sequence>MKKLLISLGLSIAILFALYYYKPIVIKYLIGNATILDKAKYYVSIDDKLYKDVLYENKDTFILYLKNENTSTDFSIISIDLKNNIVAYNCSSSSCYDMFLGNLFQSDMGKKNILFENISKGPNFKTNLKIYETKISFYIPNNEKNKFVELMLKESCEN</sequence>
<name>A0ABX0I7J6_9FLAO</name>
<evidence type="ECO:0000313" key="2">
    <source>
        <dbReference type="Proteomes" id="UP000800984"/>
    </source>
</evidence>
<dbReference type="Proteomes" id="UP000800984">
    <property type="component" value="Unassembled WGS sequence"/>
</dbReference>
<reference evidence="1 2" key="1">
    <citation type="submission" date="2020-02" db="EMBL/GenBank/DDBJ databases">
        <authorList>
            <person name="Chen W.-M."/>
        </authorList>
    </citation>
    <scope>NUCLEOTIDE SEQUENCE [LARGE SCALE GENOMIC DNA]</scope>
    <source>
        <strain evidence="1 2">KDG-16</strain>
    </source>
</reference>
<keyword evidence="2" id="KW-1185">Reference proteome</keyword>
<comment type="caution">
    <text evidence="1">The sequence shown here is derived from an EMBL/GenBank/DDBJ whole genome shotgun (WGS) entry which is preliminary data.</text>
</comment>
<accession>A0ABX0I7J6</accession>
<gene>
    <name evidence="1" type="ORF">G4D72_08550</name>
</gene>
<organism evidence="1 2">
    <name type="scientific">Flavobacterium difficile</name>
    <dbReference type="NCBI Taxonomy" id="2709659"/>
    <lineage>
        <taxon>Bacteria</taxon>
        <taxon>Pseudomonadati</taxon>
        <taxon>Bacteroidota</taxon>
        <taxon>Flavobacteriia</taxon>
        <taxon>Flavobacteriales</taxon>
        <taxon>Flavobacteriaceae</taxon>
        <taxon>Flavobacterium</taxon>
    </lineage>
</organism>
<evidence type="ECO:0000313" key="1">
    <source>
        <dbReference type="EMBL" id="NHM02158.1"/>
    </source>
</evidence>
<dbReference type="EMBL" id="JAAJBT010000004">
    <property type="protein sequence ID" value="NHM02158.1"/>
    <property type="molecule type" value="Genomic_DNA"/>
</dbReference>
<protein>
    <recommendedName>
        <fullName evidence="3">Lipoprotein</fullName>
    </recommendedName>
</protein>